<dbReference type="InterPro" id="IPR017907">
    <property type="entry name" value="Znf_RING_CS"/>
</dbReference>
<comment type="subcellular location">
    <subcellularLocation>
        <location evidence="1">Nucleus</location>
    </subcellularLocation>
</comment>
<dbReference type="FunFam" id="3.30.40.10:FF:000673">
    <property type="entry name" value="RING finger domain protein, putative"/>
    <property type="match status" value="1"/>
</dbReference>
<dbReference type="eggNOG" id="KOG3039">
    <property type="taxonomic scope" value="Eukaryota"/>
</dbReference>
<dbReference type="OrthoDB" id="116827at2759"/>
<dbReference type="PROSITE" id="PS50089">
    <property type="entry name" value="ZF_RING_2"/>
    <property type="match status" value="1"/>
</dbReference>
<accession>U4KZU4</accession>
<keyword evidence="8" id="KW-0175">Coiled coil</keyword>
<dbReference type="AlphaFoldDB" id="U4KZU4"/>
<sequence>MAHSKRNTSLAFFTSYERSLLKSDYGLQRTRLSRDSFKSFDSCNLCLERCRDPVSCPNGDLFCRECAVENLLAQRKEIKRMQMELDKRIAEEEEFRKEEQAREDQERVKRFEEVLNGLEGGRKKTAVNTDDVEEGLTAQGKRKFELDEEEIARMEGEERKKARAALEEEKVNLQILFTTDFPNTAALQREQTHFLIDQKLTFKQKKDPTKNLPSFWVPSLTPSIKDTDIIRKPPKLNPVCPASGKDHIHYYSLKGLVSVKFTELEEEKTKHGDPQRICPSCKKVLSNAVKAMLAKPCGHVVCKPCADKFMTATNDDPHDQTEKLVQCYVCDAVLTDQSSGEKGAKGSRKGKKEKGKGEVKPGLVQIQSDGTGFSAGGGNVTTEKQGIAFQC</sequence>
<comment type="similarity">
    <text evidence="2">Belongs to the NOSIP family.</text>
</comment>
<dbReference type="GO" id="GO:0061630">
    <property type="term" value="F:ubiquitin protein ligase activity"/>
    <property type="evidence" value="ECO:0007669"/>
    <property type="project" value="InterPro"/>
</dbReference>
<feature type="compositionally biased region" description="Basic residues" evidence="9">
    <location>
        <begin position="345"/>
        <end position="354"/>
    </location>
</feature>
<gene>
    <name evidence="11" type="ORF">PCON_06874</name>
</gene>
<feature type="coiled-coil region" evidence="8">
    <location>
        <begin position="68"/>
        <end position="98"/>
    </location>
</feature>
<evidence type="ECO:0000256" key="6">
    <source>
        <dbReference type="ARBA" id="ARBA00023242"/>
    </source>
</evidence>
<evidence type="ECO:0000256" key="2">
    <source>
        <dbReference type="ARBA" id="ARBA00008126"/>
    </source>
</evidence>
<dbReference type="Gene3D" id="3.30.40.10">
    <property type="entry name" value="Zinc/RING finger domain, C3HC4 (zinc finger)"/>
    <property type="match status" value="2"/>
</dbReference>
<dbReference type="InterPro" id="IPR016818">
    <property type="entry name" value="NOSIP"/>
</dbReference>
<organism evidence="11 12">
    <name type="scientific">Pyronema omphalodes (strain CBS 100304)</name>
    <name type="common">Pyronema confluens</name>
    <dbReference type="NCBI Taxonomy" id="1076935"/>
    <lineage>
        <taxon>Eukaryota</taxon>
        <taxon>Fungi</taxon>
        <taxon>Dikarya</taxon>
        <taxon>Ascomycota</taxon>
        <taxon>Pezizomycotina</taxon>
        <taxon>Pezizomycetes</taxon>
        <taxon>Pezizales</taxon>
        <taxon>Pyronemataceae</taxon>
        <taxon>Pyronema</taxon>
    </lineage>
</organism>
<evidence type="ECO:0000313" key="11">
    <source>
        <dbReference type="EMBL" id="CCX07285.1"/>
    </source>
</evidence>
<evidence type="ECO:0000256" key="1">
    <source>
        <dbReference type="ARBA" id="ARBA00004123"/>
    </source>
</evidence>
<dbReference type="PANTHER" id="PTHR13063">
    <property type="entry name" value="ENOS INTERACTING PROTEIN"/>
    <property type="match status" value="1"/>
</dbReference>
<dbReference type="GO" id="GO:0005634">
    <property type="term" value="C:nucleus"/>
    <property type="evidence" value="ECO:0007669"/>
    <property type="project" value="UniProtKB-SubCell"/>
</dbReference>
<evidence type="ECO:0000256" key="8">
    <source>
        <dbReference type="SAM" id="Coils"/>
    </source>
</evidence>
<evidence type="ECO:0000256" key="5">
    <source>
        <dbReference type="ARBA" id="ARBA00022833"/>
    </source>
</evidence>
<evidence type="ECO:0000256" key="7">
    <source>
        <dbReference type="PROSITE-ProRule" id="PRU00175"/>
    </source>
</evidence>
<protein>
    <submittedName>
        <fullName evidence="11">Similar to Nitric oxide synthase-interacting protein acc. no. Q9Y314</fullName>
    </submittedName>
</protein>
<evidence type="ECO:0000259" key="10">
    <source>
        <dbReference type="PROSITE" id="PS50089"/>
    </source>
</evidence>
<evidence type="ECO:0000256" key="3">
    <source>
        <dbReference type="ARBA" id="ARBA00022723"/>
    </source>
</evidence>
<dbReference type="EMBL" id="HF935349">
    <property type="protein sequence ID" value="CCX07285.1"/>
    <property type="molecule type" value="Genomic_DNA"/>
</dbReference>
<evidence type="ECO:0000256" key="9">
    <source>
        <dbReference type="SAM" id="MobiDB-lite"/>
    </source>
</evidence>
<keyword evidence="3" id="KW-0479">Metal-binding</keyword>
<dbReference type="SUPFAM" id="SSF57850">
    <property type="entry name" value="RING/U-box"/>
    <property type="match status" value="2"/>
</dbReference>
<dbReference type="Proteomes" id="UP000018144">
    <property type="component" value="Unassembled WGS sequence"/>
</dbReference>
<dbReference type="GO" id="GO:0008270">
    <property type="term" value="F:zinc ion binding"/>
    <property type="evidence" value="ECO:0007669"/>
    <property type="project" value="UniProtKB-KW"/>
</dbReference>
<dbReference type="PROSITE" id="PS00518">
    <property type="entry name" value="ZF_RING_1"/>
    <property type="match status" value="1"/>
</dbReference>
<evidence type="ECO:0000256" key="4">
    <source>
        <dbReference type="ARBA" id="ARBA00022771"/>
    </source>
</evidence>
<dbReference type="STRING" id="1076935.U4KZU4"/>
<evidence type="ECO:0000313" key="12">
    <source>
        <dbReference type="Proteomes" id="UP000018144"/>
    </source>
</evidence>
<feature type="region of interest" description="Disordered" evidence="9">
    <location>
        <begin position="338"/>
        <end position="377"/>
    </location>
</feature>
<feature type="domain" description="RING-type" evidence="10">
    <location>
        <begin position="278"/>
        <end position="331"/>
    </location>
</feature>
<dbReference type="InterPro" id="IPR013083">
    <property type="entry name" value="Znf_RING/FYVE/PHD"/>
</dbReference>
<proteinExistence type="inferred from homology"/>
<dbReference type="InterPro" id="IPR031790">
    <property type="entry name" value="Znf-NOSIP"/>
</dbReference>
<keyword evidence="5" id="KW-0862">Zinc</keyword>
<name>U4KZU4_PYROM</name>
<keyword evidence="6" id="KW-0539">Nucleus</keyword>
<dbReference type="PANTHER" id="PTHR13063:SF10">
    <property type="entry name" value="NITRIC OXIDE SYNTHASE-INTERACTING PROTEIN"/>
    <property type="match status" value="1"/>
</dbReference>
<reference evidence="11 12" key="1">
    <citation type="journal article" date="2013" name="PLoS Genet.">
        <title>The genome and development-dependent transcriptomes of Pyronema confluens: a window into fungal evolution.</title>
        <authorList>
            <person name="Traeger S."/>
            <person name="Altegoer F."/>
            <person name="Freitag M."/>
            <person name="Gabaldon T."/>
            <person name="Kempken F."/>
            <person name="Kumar A."/>
            <person name="Marcet-Houben M."/>
            <person name="Poggeler S."/>
            <person name="Stajich J.E."/>
            <person name="Nowrousian M."/>
        </authorList>
    </citation>
    <scope>NUCLEOTIDE SEQUENCE [LARGE SCALE GENOMIC DNA]</scope>
    <source>
        <strain evidence="12">CBS 100304</strain>
        <tissue evidence="11">Vegetative mycelium</tissue>
    </source>
</reference>
<dbReference type="Pfam" id="PF15906">
    <property type="entry name" value="zf-NOSIP"/>
    <property type="match status" value="1"/>
</dbReference>
<keyword evidence="12" id="KW-1185">Reference proteome</keyword>
<dbReference type="Pfam" id="PF13445">
    <property type="entry name" value="zf-RING_UBOX"/>
    <property type="match status" value="1"/>
</dbReference>
<dbReference type="InterPro" id="IPR001841">
    <property type="entry name" value="Znf_RING"/>
</dbReference>
<keyword evidence="4 7" id="KW-0863">Zinc-finger</keyword>
<dbReference type="OMA" id="PCVTKFM"/>
<dbReference type="InterPro" id="IPR027370">
    <property type="entry name" value="Znf-RING_euk"/>
</dbReference>